<dbReference type="AlphaFoldDB" id="A0A2X3HAT8"/>
<evidence type="ECO:0000256" key="4">
    <source>
        <dbReference type="ARBA" id="ARBA00022840"/>
    </source>
</evidence>
<evidence type="ECO:0000313" key="6">
    <source>
        <dbReference type="EMBL" id="SQC69863.1"/>
    </source>
</evidence>
<sequence>MTGYALEVKQVSKKIKKRMIISDISFQVKPGEIFGFLGPNGAGKTTTIRMLVGLMKPSSGTILIGGYDIRKDFKKAMQNLGSIVENPEFYPFLTGEENLAYFARMDNSIPKERIQEVAALVHMEGRLKDRVSTYSLGMRQRLGIAQALLSKPKLLILDEPTNGLDPSGIHEMRDFIETLVKETGISVLVSSHLLAEIELLCDRVAIMTEGKIILTDTTQHLLESREQIRIEAEPQNAARDILSSYTDVLENGPFLYMKKSNDVSFWNQKLVENRILVHRIERLKPSLEDLFLELTKGANNESARL</sequence>
<dbReference type="InterPro" id="IPR003593">
    <property type="entry name" value="AAA+_ATPase"/>
</dbReference>
<gene>
    <name evidence="6" type="primary">ybhF_2</name>
    <name evidence="6" type="ORF">NCTC13940_01748</name>
</gene>
<dbReference type="SUPFAM" id="SSF52540">
    <property type="entry name" value="P-loop containing nucleoside triphosphate hydrolases"/>
    <property type="match status" value="1"/>
</dbReference>
<proteinExistence type="inferred from homology"/>
<dbReference type="PROSITE" id="PS50893">
    <property type="entry name" value="ABC_TRANSPORTER_2"/>
    <property type="match status" value="1"/>
</dbReference>
<feature type="domain" description="ABC transporter" evidence="5">
    <location>
        <begin position="6"/>
        <end position="234"/>
    </location>
</feature>
<dbReference type="PANTHER" id="PTHR43335">
    <property type="entry name" value="ABC TRANSPORTER, ATP-BINDING PROTEIN"/>
    <property type="match status" value="1"/>
</dbReference>
<dbReference type="STRING" id="1214117.LFLEISCH_05899"/>
<accession>A0A2X3HAT8</accession>
<evidence type="ECO:0000259" key="5">
    <source>
        <dbReference type="PROSITE" id="PS50893"/>
    </source>
</evidence>
<dbReference type="Proteomes" id="UP000250257">
    <property type="component" value="Unassembled WGS sequence"/>
</dbReference>
<dbReference type="GO" id="GO:0016887">
    <property type="term" value="F:ATP hydrolysis activity"/>
    <property type="evidence" value="ECO:0007669"/>
    <property type="project" value="InterPro"/>
</dbReference>
<dbReference type="InterPro" id="IPR017871">
    <property type="entry name" value="ABC_transporter-like_CS"/>
</dbReference>
<evidence type="ECO:0000313" key="7">
    <source>
        <dbReference type="Proteomes" id="UP000250257"/>
    </source>
</evidence>
<name>A0A2X3HAT8_9LIST</name>
<dbReference type="SMART" id="SM00382">
    <property type="entry name" value="AAA"/>
    <property type="match status" value="1"/>
</dbReference>
<comment type="similarity">
    <text evidence="1">Belongs to the ABC transporter superfamily.</text>
</comment>
<evidence type="ECO:0000256" key="1">
    <source>
        <dbReference type="ARBA" id="ARBA00005417"/>
    </source>
</evidence>
<evidence type="ECO:0000256" key="2">
    <source>
        <dbReference type="ARBA" id="ARBA00022448"/>
    </source>
</evidence>
<dbReference type="InterPro" id="IPR003439">
    <property type="entry name" value="ABC_transporter-like_ATP-bd"/>
</dbReference>
<dbReference type="InterPro" id="IPR027417">
    <property type="entry name" value="P-loop_NTPase"/>
</dbReference>
<dbReference type="EMBL" id="UAWT01000020">
    <property type="protein sequence ID" value="SQC69863.1"/>
    <property type="molecule type" value="Genomic_DNA"/>
</dbReference>
<dbReference type="GO" id="GO:0005524">
    <property type="term" value="F:ATP binding"/>
    <property type="evidence" value="ECO:0007669"/>
    <property type="project" value="UniProtKB-KW"/>
</dbReference>
<dbReference type="PROSITE" id="PS00211">
    <property type="entry name" value="ABC_TRANSPORTER_1"/>
    <property type="match status" value="1"/>
</dbReference>
<evidence type="ECO:0000256" key="3">
    <source>
        <dbReference type="ARBA" id="ARBA00022741"/>
    </source>
</evidence>
<keyword evidence="2" id="KW-0813">Transport</keyword>
<organism evidence="6 7">
    <name type="scientific">Listeria fleischmannii subsp. fleischmannii</name>
    <dbReference type="NCBI Taxonomy" id="1671902"/>
    <lineage>
        <taxon>Bacteria</taxon>
        <taxon>Bacillati</taxon>
        <taxon>Bacillota</taxon>
        <taxon>Bacilli</taxon>
        <taxon>Bacillales</taxon>
        <taxon>Listeriaceae</taxon>
        <taxon>Listeria</taxon>
    </lineage>
</organism>
<dbReference type="PANTHER" id="PTHR43335:SF4">
    <property type="entry name" value="ABC TRANSPORTER, ATP-BINDING PROTEIN"/>
    <property type="match status" value="1"/>
</dbReference>
<dbReference type="Pfam" id="PF00005">
    <property type="entry name" value="ABC_tran"/>
    <property type="match status" value="1"/>
</dbReference>
<keyword evidence="3" id="KW-0547">Nucleotide-binding</keyword>
<dbReference type="RefSeq" id="WP_112153804.1">
    <property type="nucleotide sequence ID" value="NZ_UAWT01000020.1"/>
</dbReference>
<reference evidence="6 7" key="1">
    <citation type="submission" date="2018-06" db="EMBL/GenBank/DDBJ databases">
        <authorList>
            <consortium name="Pathogen Informatics"/>
            <person name="Doyle S."/>
        </authorList>
    </citation>
    <scope>NUCLEOTIDE SEQUENCE [LARGE SCALE GENOMIC DNA]</scope>
    <source>
        <strain evidence="6 7">NCTC13940</strain>
    </source>
</reference>
<keyword evidence="4 6" id="KW-0067">ATP-binding</keyword>
<dbReference type="Gene3D" id="3.40.50.300">
    <property type="entry name" value="P-loop containing nucleotide triphosphate hydrolases"/>
    <property type="match status" value="1"/>
</dbReference>
<protein>
    <submittedName>
        <fullName evidence="6">Uncharacterized ABC transporter ATP-binding protein YbhF</fullName>
    </submittedName>
</protein>